<reference evidence="2 3" key="1">
    <citation type="submission" date="2016-11" db="EMBL/GenBank/DDBJ databases">
        <authorList>
            <person name="Jaros S."/>
            <person name="Januszkiewicz K."/>
            <person name="Wedrychowicz H."/>
        </authorList>
    </citation>
    <scope>NUCLEOTIDE SEQUENCE [LARGE SCALE GENOMIC DNA]</scope>
    <source>
        <strain evidence="2 3">DSM 27063</strain>
    </source>
</reference>
<organism evidence="2 3">
    <name type="scientific">Tangfeifania diversioriginum</name>
    <dbReference type="NCBI Taxonomy" id="1168035"/>
    <lineage>
        <taxon>Bacteria</taxon>
        <taxon>Pseudomonadati</taxon>
        <taxon>Bacteroidota</taxon>
        <taxon>Bacteroidia</taxon>
        <taxon>Marinilabiliales</taxon>
        <taxon>Prolixibacteraceae</taxon>
        <taxon>Tangfeifania</taxon>
    </lineage>
</organism>
<dbReference type="EMBL" id="FQZE01000068">
    <property type="protein sequence ID" value="SHK10151.1"/>
    <property type="molecule type" value="Genomic_DNA"/>
</dbReference>
<keyword evidence="1" id="KW-1133">Transmembrane helix</keyword>
<proteinExistence type="predicted"/>
<accession>A0A1M6PQK0</accession>
<name>A0A1M6PQK0_9BACT</name>
<dbReference type="Proteomes" id="UP000184050">
    <property type="component" value="Unassembled WGS sequence"/>
</dbReference>
<dbReference type="AlphaFoldDB" id="A0A1M6PQK0"/>
<feature type="transmembrane region" description="Helical" evidence="1">
    <location>
        <begin position="76"/>
        <end position="96"/>
    </location>
</feature>
<gene>
    <name evidence="2" type="ORF">SAMN05444280_1684</name>
</gene>
<keyword evidence="3" id="KW-1185">Reference proteome</keyword>
<keyword evidence="1" id="KW-0472">Membrane</keyword>
<evidence type="ECO:0000313" key="3">
    <source>
        <dbReference type="Proteomes" id="UP000184050"/>
    </source>
</evidence>
<keyword evidence="1" id="KW-0812">Transmembrane</keyword>
<sequence length="299" mass="33342">MNTLSVLLNQLSRRDLVQQFVNCIAGFVVCRMLDSRNIVPSCRTGTSSEIRNDNLQVTVMPTIKQRRRPANMKSRILTFGLLISLTMSSCIVYHPMTTDIPLISEKNDLRVDAGISIVPSANATISYGLTHKIAIQGFGSVGADDRYYVQAATGLYKNKGNNRILELYSGFGYGYGNAYKDANPGNLLGDYQLYFGQANFGKIASSNSNFETGFGLKAGYLHSNLTDKNYYDWISESGPFKTYHDESILFEPVGFIRFGGDKLRINIKLGGTLIYKFTNTDRDLPYSYLNLGIGLNYRL</sequence>
<evidence type="ECO:0000256" key="1">
    <source>
        <dbReference type="SAM" id="Phobius"/>
    </source>
</evidence>
<evidence type="ECO:0000313" key="2">
    <source>
        <dbReference type="EMBL" id="SHK10151.1"/>
    </source>
</evidence>
<protein>
    <submittedName>
        <fullName evidence="2">Uncharacterized protein</fullName>
    </submittedName>
</protein>